<comment type="similarity">
    <text evidence="1">Belongs to the arginase family. Agmatinase subfamily.</text>
</comment>
<dbReference type="InterPro" id="IPR020855">
    <property type="entry name" value="Ureohydrolase_Mn_BS"/>
</dbReference>
<evidence type="ECO:0000313" key="7">
    <source>
        <dbReference type="Proteomes" id="UP000469125"/>
    </source>
</evidence>
<dbReference type="NCBIfam" id="TIGR01230">
    <property type="entry name" value="agmatinase"/>
    <property type="match status" value="1"/>
</dbReference>
<dbReference type="InterPro" id="IPR023696">
    <property type="entry name" value="Ureohydrolase_dom_sf"/>
</dbReference>
<dbReference type="AlphaFoldDB" id="A0A6N8FMA3"/>
<dbReference type="InterPro" id="IPR006035">
    <property type="entry name" value="Ureohydrolase"/>
</dbReference>
<evidence type="ECO:0000313" key="6">
    <source>
        <dbReference type="EMBL" id="MUK90615.1"/>
    </source>
</evidence>
<dbReference type="GO" id="GO:0046872">
    <property type="term" value="F:metal ion binding"/>
    <property type="evidence" value="ECO:0007669"/>
    <property type="project" value="UniProtKB-KW"/>
</dbReference>
<dbReference type="EC" id="3.5.3.11" evidence="6"/>
<dbReference type="PROSITE" id="PS01053">
    <property type="entry name" value="ARGINASE_1"/>
    <property type="match status" value="1"/>
</dbReference>
<name>A0A6N8FMA3_9BACI</name>
<proteinExistence type="inferred from homology"/>
<evidence type="ECO:0000256" key="5">
    <source>
        <dbReference type="RuleBase" id="RU003684"/>
    </source>
</evidence>
<comment type="cofactor">
    <cofactor evidence="4">
        <name>Mn(2+)</name>
        <dbReference type="ChEBI" id="CHEBI:29035"/>
    </cofactor>
    <text evidence="4">Binds 2 manganese ions per subunit.</text>
</comment>
<dbReference type="PANTHER" id="PTHR11358:SF26">
    <property type="entry name" value="GUANIDINO ACID HYDROLASE, MITOCHONDRIAL"/>
    <property type="match status" value="1"/>
</dbReference>
<feature type="binding site" evidence="4">
    <location>
        <position position="134"/>
    </location>
    <ligand>
        <name>Mn(2+)</name>
        <dbReference type="ChEBI" id="CHEBI:29035"/>
        <label>1</label>
    </ligand>
</feature>
<keyword evidence="2 4" id="KW-0479">Metal-binding</keyword>
<dbReference type="SUPFAM" id="SSF52768">
    <property type="entry name" value="Arginase/deacetylase"/>
    <property type="match status" value="1"/>
</dbReference>
<feature type="binding site" evidence="4">
    <location>
        <position position="111"/>
    </location>
    <ligand>
        <name>Mn(2+)</name>
        <dbReference type="ChEBI" id="CHEBI:29035"/>
        <label>1</label>
    </ligand>
</feature>
<dbReference type="PIRSF" id="PIRSF036979">
    <property type="entry name" value="Arginase"/>
    <property type="match status" value="1"/>
</dbReference>
<dbReference type="PRINTS" id="PR00116">
    <property type="entry name" value="ARGINASE"/>
</dbReference>
<feature type="binding site" evidence="4">
    <location>
        <position position="136"/>
    </location>
    <ligand>
        <name>Mn(2+)</name>
        <dbReference type="ChEBI" id="CHEBI:29035"/>
        <label>1</label>
    </ligand>
</feature>
<evidence type="ECO:0000256" key="2">
    <source>
        <dbReference type="ARBA" id="ARBA00022723"/>
    </source>
</evidence>
<organism evidence="6 7">
    <name type="scientific">Ornithinibacillus caprae</name>
    <dbReference type="NCBI Taxonomy" id="2678566"/>
    <lineage>
        <taxon>Bacteria</taxon>
        <taxon>Bacillati</taxon>
        <taxon>Bacillota</taxon>
        <taxon>Bacilli</taxon>
        <taxon>Bacillales</taxon>
        <taxon>Bacillaceae</taxon>
        <taxon>Ornithinibacillus</taxon>
    </lineage>
</organism>
<gene>
    <name evidence="6" type="primary">speB</name>
    <name evidence="6" type="ORF">GMD78_19850</name>
</gene>
<evidence type="ECO:0000256" key="1">
    <source>
        <dbReference type="ARBA" id="ARBA00009227"/>
    </source>
</evidence>
<dbReference type="GO" id="GO:0008783">
    <property type="term" value="F:agmatinase activity"/>
    <property type="evidence" value="ECO:0007669"/>
    <property type="project" value="UniProtKB-EC"/>
</dbReference>
<feature type="binding site" evidence="4">
    <location>
        <position position="138"/>
    </location>
    <ligand>
        <name>Mn(2+)</name>
        <dbReference type="ChEBI" id="CHEBI:29035"/>
        <label>1</label>
    </ligand>
</feature>
<feature type="binding site" evidence="4">
    <location>
        <position position="213"/>
    </location>
    <ligand>
        <name>Mn(2+)</name>
        <dbReference type="ChEBI" id="CHEBI:29035"/>
        <label>1</label>
    </ligand>
</feature>
<comment type="caution">
    <text evidence="6">The sequence shown here is derived from an EMBL/GenBank/DDBJ whole genome shotgun (WGS) entry which is preliminary data.</text>
</comment>
<sequence>MGNKPLNVSTFIGCEATYEEAKIVLFGVPFDGTTSFRPGTRFAMQAIRPDSYGLETYSPYLDKDLEDIAIYDGGDLELPFGNTEKVMDQIHAYSEDVLQVGKKLFLVGGEHLVSLPAIQAAYEKYPDLHVIHIDAHTDLRDDYMGEKLSHASVIRRCHDFLGDGRIFQFGIRSGLKEEFDWAKEHTYLEKFSLDSLAAKIRELQDVPVYITIDLDVLDPSVFPGTGTPEPGGITYRELLDAIGQLQNLNQIVAADVVELSPQYDPSGASTAVACKTIREMLLTLGK</sequence>
<dbReference type="Proteomes" id="UP000469125">
    <property type="component" value="Unassembled WGS sequence"/>
</dbReference>
<dbReference type="PANTHER" id="PTHR11358">
    <property type="entry name" value="ARGINASE/AGMATINASE"/>
    <property type="match status" value="1"/>
</dbReference>
<dbReference type="PROSITE" id="PS51409">
    <property type="entry name" value="ARGINASE_2"/>
    <property type="match status" value="1"/>
</dbReference>
<feature type="binding site" evidence="4">
    <location>
        <position position="215"/>
    </location>
    <ligand>
        <name>Mn(2+)</name>
        <dbReference type="ChEBI" id="CHEBI:29035"/>
        <label>1</label>
    </ligand>
</feature>
<protein>
    <submittedName>
        <fullName evidence="6">Agmatinase</fullName>
        <ecNumber evidence="6">3.5.3.11</ecNumber>
    </submittedName>
</protein>
<dbReference type="Pfam" id="PF00491">
    <property type="entry name" value="Arginase"/>
    <property type="match status" value="1"/>
</dbReference>
<dbReference type="InterPro" id="IPR005925">
    <property type="entry name" value="Agmatinase-rel"/>
</dbReference>
<keyword evidence="7" id="KW-1185">Reference proteome</keyword>
<dbReference type="CDD" id="cd11593">
    <property type="entry name" value="Agmatinase-like_2"/>
    <property type="match status" value="1"/>
</dbReference>
<dbReference type="GO" id="GO:0033389">
    <property type="term" value="P:putrescine biosynthetic process from arginine, via agmatine"/>
    <property type="evidence" value="ECO:0007669"/>
    <property type="project" value="TreeGrafter"/>
</dbReference>
<accession>A0A6N8FMA3</accession>
<dbReference type="RefSeq" id="WP_343042453.1">
    <property type="nucleotide sequence ID" value="NZ_WOCA01000025.1"/>
</dbReference>
<evidence type="ECO:0000256" key="4">
    <source>
        <dbReference type="PIRSR" id="PIRSR036979-1"/>
    </source>
</evidence>
<keyword evidence="4" id="KW-0464">Manganese</keyword>
<reference evidence="6 7" key="1">
    <citation type="submission" date="2019-11" db="EMBL/GenBank/DDBJ databases">
        <authorList>
            <person name="Li X."/>
        </authorList>
    </citation>
    <scope>NUCLEOTIDE SEQUENCE [LARGE SCALE GENOMIC DNA]</scope>
    <source>
        <strain evidence="6 7">L9</strain>
    </source>
</reference>
<dbReference type="EMBL" id="WOCA01000025">
    <property type="protein sequence ID" value="MUK90615.1"/>
    <property type="molecule type" value="Genomic_DNA"/>
</dbReference>
<evidence type="ECO:0000256" key="3">
    <source>
        <dbReference type="ARBA" id="ARBA00022801"/>
    </source>
</evidence>
<keyword evidence="3 5" id="KW-0378">Hydrolase</keyword>
<dbReference type="Gene3D" id="3.40.800.10">
    <property type="entry name" value="Ureohydrolase domain"/>
    <property type="match status" value="1"/>
</dbReference>